<name>A0A068RZU4_9FUNG</name>
<gene>
    <name evidence="2" type="ORF">LCOR_06771.1</name>
</gene>
<keyword evidence="3" id="KW-1185">Reference proteome</keyword>
<evidence type="ECO:0000313" key="3">
    <source>
        <dbReference type="Proteomes" id="UP000027586"/>
    </source>
</evidence>
<evidence type="ECO:0000313" key="2">
    <source>
        <dbReference type="EMBL" id="CDH55653.1"/>
    </source>
</evidence>
<keyword evidence="1" id="KW-0812">Transmembrane</keyword>
<organism evidence="2 3">
    <name type="scientific">Lichtheimia corymbifera JMRC:FSU:9682</name>
    <dbReference type="NCBI Taxonomy" id="1263082"/>
    <lineage>
        <taxon>Eukaryota</taxon>
        <taxon>Fungi</taxon>
        <taxon>Fungi incertae sedis</taxon>
        <taxon>Mucoromycota</taxon>
        <taxon>Mucoromycotina</taxon>
        <taxon>Mucoromycetes</taxon>
        <taxon>Mucorales</taxon>
        <taxon>Lichtheimiaceae</taxon>
        <taxon>Lichtheimia</taxon>
    </lineage>
</organism>
<keyword evidence="1" id="KW-1133">Transmembrane helix</keyword>
<dbReference type="VEuPathDB" id="FungiDB:LCOR_06771.1"/>
<dbReference type="AlphaFoldDB" id="A0A068RZU4"/>
<feature type="transmembrane region" description="Helical" evidence="1">
    <location>
        <begin position="12"/>
        <end position="34"/>
    </location>
</feature>
<dbReference type="EMBL" id="CBTN010000031">
    <property type="protein sequence ID" value="CDH55653.1"/>
    <property type="molecule type" value="Genomic_DNA"/>
</dbReference>
<accession>A0A068RZU4</accession>
<evidence type="ECO:0000256" key="1">
    <source>
        <dbReference type="SAM" id="Phobius"/>
    </source>
</evidence>
<reference evidence="2" key="1">
    <citation type="submission" date="2013-08" db="EMBL/GenBank/DDBJ databases">
        <title>Gene expansion shapes genome architecture in the human pathogen Lichtheimia corymbifera: an evolutionary genomics analysis in the ancient terrestrial Mucorales (Mucoromycotina).</title>
        <authorList>
            <person name="Schwartze V.U."/>
            <person name="Winter S."/>
            <person name="Shelest E."/>
            <person name="Marcet-Houben M."/>
            <person name="Horn F."/>
            <person name="Wehner S."/>
            <person name="Hoffmann K."/>
            <person name="Riege K."/>
            <person name="Sammeth M."/>
            <person name="Nowrousian M."/>
            <person name="Valiante V."/>
            <person name="Linde J."/>
            <person name="Jacobsen I.D."/>
            <person name="Marz M."/>
            <person name="Brakhage A.A."/>
            <person name="Gabaldon T."/>
            <person name="Bocker S."/>
            <person name="Voigt K."/>
        </authorList>
    </citation>
    <scope>NUCLEOTIDE SEQUENCE [LARGE SCALE GENOMIC DNA]</scope>
    <source>
        <strain evidence="2">FSU 9682</strain>
    </source>
</reference>
<keyword evidence="1" id="KW-0472">Membrane</keyword>
<sequence>MLPPARSHFSFVYWIAYPIKGLVCFIVTCFHSFLMVIGPILPGWGLCVSRVPKVEEKKADTSSASTKCWPCEKVTDKIQSHTAASSVNENIYMQEINQRRRRTYFLNDDLIRTQGANREAQGITTKESSIR</sequence>
<comment type="caution">
    <text evidence="2">The sequence shown here is derived from an EMBL/GenBank/DDBJ whole genome shotgun (WGS) entry which is preliminary data.</text>
</comment>
<protein>
    <submittedName>
        <fullName evidence="2">Uncharacterized protein</fullName>
    </submittedName>
</protein>
<proteinExistence type="predicted"/>
<dbReference type="Proteomes" id="UP000027586">
    <property type="component" value="Unassembled WGS sequence"/>
</dbReference>